<feature type="transmembrane region" description="Helical" evidence="14">
    <location>
        <begin position="390"/>
        <end position="412"/>
    </location>
</feature>
<dbReference type="InterPro" id="IPR001734">
    <property type="entry name" value="Na/solute_symporter"/>
</dbReference>
<feature type="transmembrane region" description="Helical" evidence="14">
    <location>
        <begin position="364"/>
        <end position="384"/>
    </location>
</feature>
<feature type="transmembrane region" description="Helical" evidence="14">
    <location>
        <begin position="43"/>
        <end position="62"/>
    </location>
</feature>
<evidence type="ECO:0000256" key="6">
    <source>
        <dbReference type="ARBA" id="ARBA00022979"/>
    </source>
</evidence>
<evidence type="ECO:0000313" key="16">
    <source>
        <dbReference type="Proteomes" id="UP000507470"/>
    </source>
</evidence>
<keyword evidence="3" id="KW-0813">Transport</keyword>
<dbReference type="GO" id="GO:0005307">
    <property type="term" value="F:choline:sodium symporter activity"/>
    <property type="evidence" value="ECO:0007669"/>
    <property type="project" value="TreeGrafter"/>
</dbReference>
<dbReference type="GO" id="GO:0008292">
    <property type="term" value="P:acetylcholine biosynthetic process"/>
    <property type="evidence" value="ECO:0007669"/>
    <property type="project" value="TreeGrafter"/>
</dbReference>
<dbReference type="CDD" id="cd11474">
    <property type="entry name" value="SLC5sbd_CHT"/>
    <property type="match status" value="1"/>
</dbReference>
<dbReference type="PANTHER" id="PTHR45897:SF4">
    <property type="entry name" value="HIGH-AFFINITY CHOLINE TRANSPORTER 1"/>
    <property type="match status" value="1"/>
</dbReference>
<keyword evidence="12" id="KW-0739">Sodium transport</keyword>
<evidence type="ECO:0000256" key="9">
    <source>
        <dbReference type="ARBA" id="ARBA00023065"/>
    </source>
</evidence>
<proteinExistence type="inferred from homology"/>
<evidence type="ECO:0000256" key="14">
    <source>
        <dbReference type="SAM" id="Phobius"/>
    </source>
</evidence>
<dbReference type="PROSITE" id="PS50283">
    <property type="entry name" value="NA_SOLUT_SYMP_3"/>
    <property type="match status" value="1"/>
</dbReference>
<evidence type="ECO:0000256" key="8">
    <source>
        <dbReference type="ARBA" id="ARBA00023053"/>
    </source>
</evidence>
<feature type="transmembrane region" description="Helical" evidence="14">
    <location>
        <begin position="222"/>
        <end position="239"/>
    </location>
</feature>
<keyword evidence="16" id="KW-1185">Reference proteome</keyword>
<dbReference type="InterPro" id="IPR052244">
    <property type="entry name" value="Choline_transporter"/>
</dbReference>
<name>A0A6J8CT97_MYTCO</name>
<evidence type="ECO:0000256" key="2">
    <source>
        <dbReference type="ARBA" id="ARBA00006434"/>
    </source>
</evidence>
<dbReference type="EMBL" id="CACVKT020005969">
    <property type="protein sequence ID" value="CAC5398931.1"/>
    <property type="molecule type" value="Genomic_DNA"/>
</dbReference>
<keyword evidence="10 14" id="KW-0472">Membrane</keyword>
<dbReference type="PANTHER" id="PTHR45897">
    <property type="entry name" value="HIGH-AFFINITY CHOLINE TRANSPORTER 1"/>
    <property type="match status" value="1"/>
</dbReference>
<evidence type="ECO:0000256" key="7">
    <source>
        <dbReference type="ARBA" id="ARBA00022989"/>
    </source>
</evidence>
<dbReference type="GO" id="GO:0005886">
    <property type="term" value="C:plasma membrane"/>
    <property type="evidence" value="ECO:0007669"/>
    <property type="project" value="TreeGrafter"/>
</dbReference>
<keyword evidence="6" id="KW-0530">Neurotransmitter biosynthesis</keyword>
<keyword evidence="9" id="KW-0406">Ion transport</keyword>
<keyword evidence="8" id="KW-0915">Sodium</keyword>
<feature type="transmembrane region" description="Helical" evidence="14">
    <location>
        <begin position="184"/>
        <end position="202"/>
    </location>
</feature>
<evidence type="ECO:0000256" key="11">
    <source>
        <dbReference type="ARBA" id="ARBA00023180"/>
    </source>
</evidence>
<evidence type="ECO:0000256" key="1">
    <source>
        <dbReference type="ARBA" id="ARBA00004141"/>
    </source>
</evidence>
<keyword evidence="4 14" id="KW-0812">Transmembrane</keyword>
<protein>
    <submittedName>
        <fullName evidence="15">SLC5A7</fullName>
    </submittedName>
</protein>
<dbReference type="Pfam" id="PF00474">
    <property type="entry name" value="SSF"/>
    <property type="match status" value="1"/>
</dbReference>
<feature type="transmembrane region" description="Helical" evidence="14">
    <location>
        <begin position="457"/>
        <end position="483"/>
    </location>
</feature>
<dbReference type="InterPro" id="IPR038377">
    <property type="entry name" value="Na/Glc_symporter_sf"/>
</dbReference>
<evidence type="ECO:0000256" key="3">
    <source>
        <dbReference type="ARBA" id="ARBA00022448"/>
    </source>
</evidence>
<evidence type="ECO:0000256" key="4">
    <source>
        <dbReference type="ARBA" id="ARBA00022692"/>
    </source>
</evidence>
<gene>
    <name evidence="15" type="ORF">MCOR_33249</name>
</gene>
<keyword evidence="7 14" id="KW-1133">Transmembrane helix</keyword>
<evidence type="ECO:0000256" key="5">
    <source>
        <dbReference type="ARBA" id="ARBA00022847"/>
    </source>
</evidence>
<feature type="transmembrane region" description="Helical" evidence="14">
    <location>
        <begin position="301"/>
        <end position="325"/>
    </location>
</feature>
<accession>A0A6J8CT97</accession>
<dbReference type="Gene3D" id="1.20.1730.10">
    <property type="entry name" value="Sodium/glucose cotransporter"/>
    <property type="match status" value="1"/>
</dbReference>
<dbReference type="Proteomes" id="UP000507470">
    <property type="component" value="Unassembled WGS sequence"/>
</dbReference>
<sequence>MNVKVLYKCKTTFAPLNSSPSKYEISWINHNGCKYTKCAGRSLGMFLATLTTAATMVGGAYINGTAESMARDGLLWTIGPVGYNLSLFLAALVYVPKVRKAEYTTIFDPIQEKYGNRTGGLLFIPELLGDLFWEAAIFNALGATVSIILGIEMSIAIIVSACIVIIYTFFGGLYSVAYTDVIQMFFIIIGLVIALPFAWTNPAVDFNRIDKTWKGEIDSKQIGIYIDTCLLTLGGCLTWQAFYQRILACKSVSIARNSALLGASISALMAIPPAAIGVIGAATDWNMTSYPQNSTLSYEDWAFILPMVMEYLCPLAISVIGFGAISAAVMSSADSIVLATGSVFSRNIYQNCFRPQASDRELTWVLRFSIIVVGTLGAVIAISANSIYGLYILCADAMYVVQFPVLTCALWVKFANTYGAISGLVVGTTLRVLGGEPVLSFPAIIKYPGYNDKLGQIFPFKTFAMLSCTFSLLSISYLTEYLFTKRKLSKKFDIFNCYGPKASKCKNEANDIAMRVKNEDDVKNETDKFLNN</sequence>
<dbReference type="AlphaFoldDB" id="A0A6J8CT97"/>
<dbReference type="OrthoDB" id="546820at2759"/>
<evidence type="ECO:0000313" key="15">
    <source>
        <dbReference type="EMBL" id="CAC5398931.1"/>
    </source>
</evidence>
<keyword evidence="11" id="KW-0325">Glycoprotein</keyword>
<organism evidence="15 16">
    <name type="scientific">Mytilus coruscus</name>
    <name type="common">Sea mussel</name>
    <dbReference type="NCBI Taxonomy" id="42192"/>
    <lineage>
        <taxon>Eukaryota</taxon>
        <taxon>Metazoa</taxon>
        <taxon>Spiralia</taxon>
        <taxon>Lophotrochozoa</taxon>
        <taxon>Mollusca</taxon>
        <taxon>Bivalvia</taxon>
        <taxon>Autobranchia</taxon>
        <taxon>Pteriomorphia</taxon>
        <taxon>Mytilida</taxon>
        <taxon>Mytiloidea</taxon>
        <taxon>Mytilidae</taxon>
        <taxon>Mytilinae</taxon>
        <taxon>Mytilus</taxon>
    </lineage>
</organism>
<keyword evidence="5" id="KW-0769">Symport</keyword>
<feature type="transmembrane region" description="Helical" evidence="14">
    <location>
        <begin position="260"/>
        <end position="281"/>
    </location>
</feature>
<reference evidence="15 16" key="1">
    <citation type="submission" date="2020-06" db="EMBL/GenBank/DDBJ databases">
        <authorList>
            <person name="Li R."/>
            <person name="Bekaert M."/>
        </authorList>
    </citation>
    <scope>NUCLEOTIDE SEQUENCE [LARGE SCALE GENOMIC DNA]</scope>
    <source>
        <strain evidence="16">wild</strain>
    </source>
</reference>
<feature type="transmembrane region" description="Helical" evidence="14">
    <location>
        <begin position="74"/>
        <end position="95"/>
    </location>
</feature>
<comment type="subcellular location">
    <subcellularLocation>
        <location evidence="1">Membrane</location>
        <topology evidence="1">Multi-pass membrane protein</topology>
    </subcellularLocation>
</comment>
<feature type="transmembrane region" description="Helical" evidence="14">
    <location>
        <begin position="155"/>
        <end position="177"/>
    </location>
</feature>
<comment type="similarity">
    <text evidence="2 13">Belongs to the sodium:solute symporter (SSF) (TC 2.A.21) family.</text>
</comment>
<evidence type="ECO:0000256" key="13">
    <source>
        <dbReference type="RuleBase" id="RU362091"/>
    </source>
</evidence>
<evidence type="ECO:0000256" key="10">
    <source>
        <dbReference type="ARBA" id="ARBA00023136"/>
    </source>
</evidence>
<evidence type="ECO:0000256" key="12">
    <source>
        <dbReference type="ARBA" id="ARBA00023201"/>
    </source>
</evidence>